<comment type="similarity">
    <text evidence="1">Belongs to the N(4)/N(6)-methyltransferase family.</text>
</comment>
<dbReference type="InterPro" id="IPR023095">
    <property type="entry name" value="Ade_MeTrfase_dom_2"/>
</dbReference>
<dbReference type="GO" id="GO:0009007">
    <property type="term" value="F:site-specific DNA-methyltransferase (adenine-specific) activity"/>
    <property type="evidence" value="ECO:0007669"/>
    <property type="project" value="UniProtKB-EC"/>
</dbReference>
<feature type="binding site" evidence="7">
    <location>
        <position position="9"/>
    </location>
    <ligand>
        <name>S-adenosyl-L-methionine</name>
        <dbReference type="ChEBI" id="CHEBI:59789"/>
    </ligand>
</feature>
<dbReference type="GO" id="GO:0009307">
    <property type="term" value="P:DNA restriction-modification system"/>
    <property type="evidence" value="ECO:0007669"/>
    <property type="project" value="InterPro"/>
</dbReference>
<dbReference type="GO" id="GO:0032259">
    <property type="term" value="P:methylation"/>
    <property type="evidence" value="ECO:0007669"/>
    <property type="project" value="UniProtKB-KW"/>
</dbReference>
<evidence type="ECO:0000313" key="8">
    <source>
        <dbReference type="EMBL" id="MBK7956449.1"/>
    </source>
</evidence>
<accession>A0A935TE64</accession>
<evidence type="ECO:0000256" key="1">
    <source>
        <dbReference type="ARBA" id="ARBA00006594"/>
    </source>
</evidence>
<feature type="binding site" evidence="7">
    <location>
        <position position="177"/>
    </location>
    <ligand>
        <name>S-adenosyl-L-methionine</name>
        <dbReference type="ChEBI" id="CHEBI:59789"/>
    </ligand>
</feature>
<protein>
    <recommendedName>
        <fullName evidence="2">site-specific DNA-methyltransferase (adenine-specific)</fullName>
        <ecNumber evidence="2">2.1.1.72</ecNumber>
    </recommendedName>
</protein>
<dbReference type="InterPro" id="IPR012263">
    <property type="entry name" value="M_m6A_EcoRV"/>
</dbReference>
<dbReference type="GO" id="GO:1904047">
    <property type="term" value="F:S-adenosyl-L-methionine binding"/>
    <property type="evidence" value="ECO:0007669"/>
    <property type="project" value="TreeGrafter"/>
</dbReference>
<dbReference type="GO" id="GO:0006298">
    <property type="term" value="P:mismatch repair"/>
    <property type="evidence" value="ECO:0007669"/>
    <property type="project" value="TreeGrafter"/>
</dbReference>
<gene>
    <name evidence="8" type="ORF">IPK02_22275</name>
</gene>
<name>A0A935TE64_9PROT</name>
<evidence type="ECO:0000256" key="2">
    <source>
        <dbReference type="ARBA" id="ARBA00011900"/>
    </source>
</evidence>
<feature type="binding site" evidence="7">
    <location>
        <position position="13"/>
    </location>
    <ligand>
        <name>S-adenosyl-L-methionine</name>
        <dbReference type="ChEBI" id="CHEBI:59789"/>
    </ligand>
</feature>
<keyword evidence="3 8" id="KW-0489">Methyltransferase</keyword>
<evidence type="ECO:0000313" key="9">
    <source>
        <dbReference type="Proteomes" id="UP000706151"/>
    </source>
</evidence>
<comment type="caution">
    <text evidence="8">The sequence shown here is derived from an EMBL/GenBank/DDBJ whole genome shotgun (WGS) entry which is preliminary data.</text>
</comment>
<dbReference type="EC" id="2.1.1.72" evidence="2"/>
<evidence type="ECO:0000256" key="3">
    <source>
        <dbReference type="ARBA" id="ARBA00022603"/>
    </source>
</evidence>
<dbReference type="PANTHER" id="PTHR30481:SF3">
    <property type="entry name" value="DNA ADENINE METHYLASE"/>
    <property type="match status" value="1"/>
</dbReference>
<evidence type="ECO:0000256" key="5">
    <source>
        <dbReference type="ARBA" id="ARBA00022691"/>
    </source>
</evidence>
<organism evidence="8 9">
    <name type="scientific">Candidatus Accumulibacter affinis</name>
    <dbReference type="NCBI Taxonomy" id="2954384"/>
    <lineage>
        <taxon>Bacteria</taxon>
        <taxon>Pseudomonadati</taxon>
        <taxon>Pseudomonadota</taxon>
        <taxon>Betaproteobacteria</taxon>
        <taxon>Candidatus Accumulibacter</taxon>
    </lineage>
</organism>
<feature type="binding site" evidence="7">
    <location>
        <position position="54"/>
    </location>
    <ligand>
        <name>S-adenosyl-L-methionine</name>
        <dbReference type="ChEBI" id="CHEBI:59789"/>
    </ligand>
</feature>
<dbReference type="SUPFAM" id="SSF53335">
    <property type="entry name" value="S-adenosyl-L-methionine-dependent methyltransferases"/>
    <property type="match status" value="1"/>
</dbReference>
<dbReference type="GO" id="GO:0043565">
    <property type="term" value="F:sequence-specific DNA binding"/>
    <property type="evidence" value="ECO:0007669"/>
    <property type="project" value="TreeGrafter"/>
</dbReference>
<comment type="catalytic activity">
    <reaction evidence="6">
        <text>a 2'-deoxyadenosine in DNA + S-adenosyl-L-methionine = an N(6)-methyl-2'-deoxyadenosine in DNA + S-adenosyl-L-homocysteine + H(+)</text>
        <dbReference type="Rhea" id="RHEA:15197"/>
        <dbReference type="Rhea" id="RHEA-COMP:12418"/>
        <dbReference type="Rhea" id="RHEA-COMP:12419"/>
        <dbReference type="ChEBI" id="CHEBI:15378"/>
        <dbReference type="ChEBI" id="CHEBI:57856"/>
        <dbReference type="ChEBI" id="CHEBI:59789"/>
        <dbReference type="ChEBI" id="CHEBI:90615"/>
        <dbReference type="ChEBI" id="CHEBI:90616"/>
        <dbReference type="EC" id="2.1.1.72"/>
    </reaction>
</comment>
<proteinExistence type="inferred from homology"/>
<evidence type="ECO:0000256" key="6">
    <source>
        <dbReference type="ARBA" id="ARBA00047942"/>
    </source>
</evidence>
<dbReference type="PANTHER" id="PTHR30481">
    <property type="entry name" value="DNA ADENINE METHYLASE"/>
    <property type="match status" value="1"/>
</dbReference>
<dbReference type="Pfam" id="PF02086">
    <property type="entry name" value="MethyltransfD12"/>
    <property type="match status" value="1"/>
</dbReference>
<evidence type="ECO:0000256" key="7">
    <source>
        <dbReference type="PIRSR" id="PIRSR000398-1"/>
    </source>
</evidence>
<dbReference type="InterPro" id="IPR012327">
    <property type="entry name" value="MeTrfase_D12"/>
</dbReference>
<keyword evidence="5" id="KW-0949">S-adenosyl-L-methionine</keyword>
<dbReference type="PRINTS" id="PR00505">
    <property type="entry name" value="D12N6MTFRASE"/>
</dbReference>
<dbReference type="InterPro" id="IPR029063">
    <property type="entry name" value="SAM-dependent_MTases_sf"/>
</dbReference>
<dbReference type="PIRSF" id="PIRSF000398">
    <property type="entry name" value="M_m6A_EcoRV"/>
    <property type="match status" value="1"/>
</dbReference>
<dbReference type="Proteomes" id="UP000706151">
    <property type="component" value="Unassembled WGS sequence"/>
</dbReference>
<keyword evidence="4 8" id="KW-0808">Transferase</keyword>
<dbReference type="Gene3D" id="3.40.50.150">
    <property type="entry name" value="Vaccinia Virus protein VP39"/>
    <property type="match status" value="1"/>
</dbReference>
<dbReference type="NCBIfam" id="TIGR00571">
    <property type="entry name" value="dam"/>
    <property type="match status" value="1"/>
</dbReference>
<sequence length="268" mass="30467">MKKQTILRWAGSKAKLIPDLLRLAPANFCQYVEPFAGSACLFFALKPKQAVLGDINAQVIDVYRAVHSDPHGVADALDSIPHTAEAYYQMRSINPSDLNLTQRAARIIFLMKACFNGVYRTNLRGEFNVPMGDRVYALPSRESLVETHQLLQCADLVVGDFRLTLDLCQAGDWVYMDPPYRTTSRYRGEYGHEGRFGDPEMQCLVDIARRLVSRGVRVTMSYLYDEDLVHALEDWHLHEVPTARTVASRTRFRMNAPEIILTSYVHNV</sequence>
<dbReference type="AlphaFoldDB" id="A0A935TE64"/>
<dbReference type="EMBL" id="JADJOT010000012">
    <property type="protein sequence ID" value="MBK7956449.1"/>
    <property type="molecule type" value="Genomic_DNA"/>
</dbReference>
<reference evidence="8 9" key="1">
    <citation type="submission" date="2020-10" db="EMBL/GenBank/DDBJ databases">
        <title>Connecting structure to function with the recovery of over 1000 high-quality activated sludge metagenome-assembled genomes encoding full-length rRNA genes using long-read sequencing.</title>
        <authorList>
            <person name="Singleton C.M."/>
            <person name="Petriglieri F."/>
            <person name="Kristensen J.M."/>
            <person name="Kirkegaard R.H."/>
            <person name="Michaelsen T.Y."/>
            <person name="Andersen M.H."/>
            <person name="Karst S.M."/>
            <person name="Dueholm M.S."/>
            <person name="Nielsen P.H."/>
            <person name="Albertsen M."/>
        </authorList>
    </citation>
    <scope>NUCLEOTIDE SEQUENCE [LARGE SCALE GENOMIC DNA]</scope>
    <source>
        <strain evidence="8">Fred_18-Q3-R57-64_BAT3C.720</strain>
    </source>
</reference>
<evidence type="ECO:0000256" key="4">
    <source>
        <dbReference type="ARBA" id="ARBA00022679"/>
    </source>
</evidence>
<dbReference type="Gene3D" id="1.10.1020.10">
    <property type="entry name" value="Adenine-specific Methyltransferase, Domain 2"/>
    <property type="match status" value="1"/>
</dbReference>